<feature type="region of interest" description="Disordered" evidence="1">
    <location>
        <begin position="109"/>
        <end position="165"/>
    </location>
</feature>
<feature type="compositionally biased region" description="Polar residues" evidence="1">
    <location>
        <begin position="231"/>
        <end position="240"/>
    </location>
</feature>
<gene>
    <name evidence="2" type="ORF">ONZ51_g8907</name>
</gene>
<sequence>MSHSTIISVSAPNRQHMATSVDNLPCDGSLPALSDLVKIATLDQADVLDIVTEDLGVYLGNCEEVPSIEAADVSRSSSDVDISKDAAITVVKRLDEDASESNLQEALVVQEDVHTSITPSSDSEDSDDDDDDDMYIPRGFESQGTRISTKPGVGSPTKYAKPVFVNGPVKPEAQNVPQVPPPSLVQAQREVSASAARSAASQPDPAFESSLVQSRSPPPGLTIGTIPSPGDQFTPSQAAASNRAAPPHPSVDRRPLTAPSRSRSLFSKLKRVFPVGRRTEQTGNGGTSSTSPSAAAQVQNTNRKTRNHGGL</sequence>
<keyword evidence="3" id="KW-1185">Reference proteome</keyword>
<organism evidence="2 3">
    <name type="scientific">Trametes cubensis</name>
    <dbReference type="NCBI Taxonomy" id="1111947"/>
    <lineage>
        <taxon>Eukaryota</taxon>
        <taxon>Fungi</taxon>
        <taxon>Dikarya</taxon>
        <taxon>Basidiomycota</taxon>
        <taxon>Agaricomycotina</taxon>
        <taxon>Agaricomycetes</taxon>
        <taxon>Polyporales</taxon>
        <taxon>Polyporaceae</taxon>
        <taxon>Trametes</taxon>
    </lineage>
</organism>
<feature type="compositionally biased region" description="Acidic residues" evidence="1">
    <location>
        <begin position="122"/>
        <end position="134"/>
    </location>
</feature>
<accession>A0AAD7X8U3</accession>
<protein>
    <submittedName>
        <fullName evidence="2">Uncharacterized protein</fullName>
    </submittedName>
</protein>
<evidence type="ECO:0000256" key="1">
    <source>
        <dbReference type="SAM" id="MobiDB-lite"/>
    </source>
</evidence>
<reference evidence="2" key="1">
    <citation type="submission" date="2022-11" db="EMBL/GenBank/DDBJ databases">
        <title>Genome Sequence of Cubamyces cubensis.</title>
        <authorList>
            <person name="Buettner E."/>
        </authorList>
    </citation>
    <scope>NUCLEOTIDE SEQUENCE</scope>
    <source>
        <strain evidence="2">MPL-01</strain>
    </source>
</reference>
<comment type="caution">
    <text evidence="2">The sequence shown here is derived from an EMBL/GenBank/DDBJ whole genome shotgun (WGS) entry which is preliminary data.</text>
</comment>
<feature type="region of interest" description="Disordered" evidence="1">
    <location>
        <begin position="190"/>
        <end position="311"/>
    </location>
</feature>
<name>A0AAD7X8U3_9APHY</name>
<dbReference type="Proteomes" id="UP001215151">
    <property type="component" value="Unassembled WGS sequence"/>
</dbReference>
<feature type="compositionally biased region" description="Low complexity" evidence="1">
    <location>
        <begin position="287"/>
        <end position="296"/>
    </location>
</feature>
<feature type="compositionally biased region" description="Low complexity" evidence="1">
    <location>
        <begin position="190"/>
        <end position="202"/>
    </location>
</feature>
<dbReference type="AlphaFoldDB" id="A0AAD7X8U3"/>
<evidence type="ECO:0000313" key="2">
    <source>
        <dbReference type="EMBL" id="KAJ8469569.1"/>
    </source>
</evidence>
<proteinExistence type="predicted"/>
<dbReference type="EMBL" id="JAPEVG010000284">
    <property type="protein sequence ID" value="KAJ8469569.1"/>
    <property type="molecule type" value="Genomic_DNA"/>
</dbReference>
<evidence type="ECO:0000313" key="3">
    <source>
        <dbReference type="Proteomes" id="UP001215151"/>
    </source>
</evidence>